<dbReference type="AlphaFoldDB" id="A0A508X3K3"/>
<evidence type="ECO:0000313" key="1">
    <source>
        <dbReference type="EMBL" id="VTZ64408.1"/>
    </source>
</evidence>
<organism evidence="1">
    <name type="scientific">Sinorhizobium medicae</name>
    <dbReference type="NCBI Taxonomy" id="110321"/>
    <lineage>
        <taxon>Bacteria</taxon>
        <taxon>Pseudomonadati</taxon>
        <taxon>Pseudomonadota</taxon>
        <taxon>Alphaproteobacteria</taxon>
        <taxon>Hyphomicrobiales</taxon>
        <taxon>Rhizobiaceae</taxon>
        <taxon>Sinorhizobium/Ensifer group</taxon>
        <taxon>Sinorhizobium</taxon>
    </lineage>
</organism>
<dbReference type="EMBL" id="CABFNB010000127">
    <property type="protein sequence ID" value="VTZ64408.1"/>
    <property type="molecule type" value="Genomic_DNA"/>
</dbReference>
<accession>A0A508X3K3</accession>
<sequence length="30" mass="3687">MLMNVRGQKPILVFYWGLALYRRPFKNDIF</sequence>
<dbReference type="Proteomes" id="UP000507954">
    <property type="component" value="Unassembled WGS sequence"/>
</dbReference>
<name>A0A508X3K3_9HYPH</name>
<reference evidence="1" key="1">
    <citation type="submission" date="2019-06" db="EMBL/GenBank/DDBJ databases">
        <authorList>
            <person name="Le Quere A."/>
            <person name="Colella S."/>
        </authorList>
    </citation>
    <scope>NUCLEOTIDE SEQUENCE</scope>
    <source>
        <strain evidence="1">EmedicaeMD41</strain>
    </source>
</reference>
<gene>
    <name evidence="1" type="ORF">EMEDMD4_590020</name>
</gene>
<protein>
    <submittedName>
        <fullName evidence="1">Uncharacterized protein</fullName>
    </submittedName>
</protein>
<proteinExistence type="predicted"/>